<dbReference type="Gene3D" id="1.10.390.10">
    <property type="entry name" value="Neutral Protease Domain 2"/>
    <property type="match status" value="1"/>
</dbReference>
<keyword evidence="4" id="KW-0378">Hydrolase</keyword>
<dbReference type="GO" id="GO:0006508">
    <property type="term" value="P:proteolysis"/>
    <property type="evidence" value="ECO:0007669"/>
    <property type="project" value="UniProtKB-KW"/>
</dbReference>
<dbReference type="EMBL" id="FPBO01000051">
    <property type="protein sequence ID" value="SFV16358.1"/>
    <property type="molecule type" value="Genomic_DNA"/>
</dbReference>
<keyword evidence="4" id="KW-0482">Metalloprotease</keyword>
<dbReference type="InterPro" id="IPR027268">
    <property type="entry name" value="Peptidase_M4/M1_CTD_sf"/>
</dbReference>
<dbReference type="AlphaFoldDB" id="A0A1I7M348"/>
<dbReference type="Gene3D" id="2.60.40.3650">
    <property type="match status" value="1"/>
</dbReference>
<keyword evidence="1" id="KW-0732">Signal</keyword>
<dbReference type="Pfam" id="PF05299">
    <property type="entry name" value="Peptidase_M61"/>
    <property type="match status" value="1"/>
</dbReference>
<evidence type="ECO:0000313" key="5">
    <source>
        <dbReference type="Proteomes" id="UP000199391"/>
    </source>
</evidence>
<evidence type="ECO:0000259" key="2">
    <source>
        <dbReference type="Pfam" id="PF05299"/>
    </source>
</evidence>
<dbReference type="Pfam" id="PF17899">
    <property type="entry name" value="Peptidase_M61_N"/>
    <property type="match status" value="1"/>
</dbReference>
<dbReference type="GO" id="GO:0008237">
    <property type="term" value="F:metallopeptidase activity"/>
    <property type="evidence" value="ECO:0007669"/>
    <property type="project" value="UniProtKB-KW"/>
</dbReference>
<dbReference type="InterPro" id="IPR007963">
    <property type="entry name" value="Peptidase_M61_catalytic"/>
</dbReference>
<protein>
    <submittedName>
        <fullName evidence="4">Predicted metalloprotease, contains C-terminal PDZ domain</fullName>
    </submittedName>
</protein>
<evidence type="ECO:0000259" key="3">
    <source>
        <dbReference type="Pfam" id="PF17899"/>
    </source>
</evidence>
<proteinExistence type="predicted"/>
<gene>
    <name evidence="4" type="ORF">SAMN05216552_105130</name>
</gene>
<feature type="domain" description="Peptidase M61 N-terminal" evidence="3">
    <location>
        <begin position="38"/>
        <end position="209"/>
    </location>
</feature>
<reference evidence="5" key="1">
    <citation type="submission" date="2016-10" db="EMBL/GenBank/DDBJ databases">
        <authorList>
            <person name="Varghese N."/>
            <person name="Submissions S."/>
        </authorList>
    </citation>
    <scope>NUCLEOTIDE SEQUENCE [LARGE SCALE GENOMIC DNA]</scope>
    <source>
        <strain evidence="5">CGMCC 1.11014</strain>
    </source>
</reference>
<keyword evidence="4" id="KW-0645">Protease</keyword>
<dbReference type="PIRSF" id="PIRSF016493">
    <property type="entry name" value="Glycyl_aminpptds"/>
    <property type="match status" value="1"/>
</dbReference>
<feature type="signal peptide" evidence="1">
    <location>
        <begin position="1"/>
        <end position="21"/>
    </location>
</feature>
<evidence type="ECO:0000313" key="4">
    <source>
        <dbReference type="EMBL" id="SFV16358.1"/>
    </source>
</evidence>
<organism evidence="4 5">
    <name type="scientific">Pseudoduganella namucuonensis</name>
    <dbReference type="NCBI Taxonomy" id="1035707"/>
    <lineage>
        <taxon>Bacteria</taxon>
        <taxon>Pseudomonadati</taxon>
        <taxon>Pseudomonadota</taxon>
        <taxon>Betaproteobacteria</taxon>
        <taxon>Burkholderiales</taxon>
        <taxon>Oxalobacteraceae</taxon>
        <taxon>Telluria group</taxon>
        <taxon>Pseudoduganella</taxon>
    </lineage>
</organism>
<name>A0A1I7M348_9BURK</name>
<sequence length="632" mass="70218">MTPLRQSLLVLLAATTLGVRAETIPAPLDQPYPGTIALRVDATNTSQQIFRVTETIPAKPGKLTLLYPQWVPANHGPSGPLNQLAGLRFSANGKPLAWKRDTVNVHAFHLEVPSGAASVEAEYQYLSPTEANQGRTTITAEILGVQWHSMALYPAGYATRRIMVQPTLTLPEGWQYGSALETQERQGDVVRFKPLDLETLVDSPLFAGRHFKRYDLDPGAKLPVHLNVVADTAEAVEAKPEQIELHRALIQQTYKLFNSQHFAHYDFLLALSEEFGGIGREHHQSSENGVKLDYFTDWAKAESMRGLLPHEFAHSWNGKFRRPADQNVPDFNTPLQNSLLWVYEGQTQYWGHVLSSRSGLIKLEHVRDTLAATAARYDAMRGRSWRPVQDTTNDPIINGRRPLGWSSWQRSEDYYNEGALIWLDVDTKIRELSADGKSLDHFARNFFGIDNGAYTANHYVFEDVVKALNALQPHDWAAFLRARLDGNGPAPLDGLTRAGWKLVYTDTPTPYLRGVEERAKSADFQYSLGFSLNGEGKVEALQWEGPGFQAGLGGGTTVLAVNGTAYKPEVLRAAVTAAKTGGKDAGKPIELLVKKGGKFRTILLDYHGGLRYPRLERIPDTPDRLQAILSPL</sequence>
<accession>A0A1I7M348</accession>
<feature type="domain" description="Peptidase M61 catalytic" evidence="2">
    <location>
        <begin position="305"/>
        <end position="421"/>
    </location>
</feature>
<dbReference type="OrthoDB" id="9778516at2"/>
<dbReference type="RefSeq" id="WP_093560785.1">
    <property type="nucleotide sequence ID" value="NZ_FPBO01000051.1"/>
</dbReference>
<keyword evidence="5" id="KW-1185">Reference proteome</keyword>
<dbReference type="STRING" id="1035707.SAMN05216552_105130"/>
<dbReference type="InterPro" id="IPR024191">
    <property type="entry name" value="Peptidase_M61"/>
</dbReference>
<feature type="chain" id="PRO_5011454140" evidence="1">
    <location>
        <begin position="22"/>
        <end position="632"/>
    </location>
</feature>
<dbReference type="Proteomes" id="UP000199391">
    <property type="component" value="Unassembled WGS sequence"/>
</dbReference>
<dbReference type="InterPro" id="IPR040756">
    <property type="entry name" value="Peptidase_M61_N"/>
</dbReference>
<evidence type="ECO:0000256" key="1">
    <source>
        <dbReference type="SAM" id="SignalP"/>
    </source>
</evidence>